<organism evidence="4 5">
    <name type="scientific">[Clostridium] fimetarium</name>
    <dbReference type="NCBI Taxonomy" id="99656"/>
    <lineage>
        <taxon>Bacteria</taxon>
        <taxon>Bacillati</taxon>
        <taxon>Bacillota</taxon>
        <taxon>Clostridia</taxon>
        <taxon>Lachnospirales</taxon>
        <taxon>Lachnospiraceae</taxon>
    </lineage>
</organism>
<dbReference type="EMBL" id="FOJI01000003">
    <property type="protein sequence ID" value="SEV99382.1"/>
    <property type="molecule type" value="Genomic_DNA"/>
</dbReference>
<protein>
    <submittedName>
        <fullName evidence="4">Inosine-uridine preferring nucleoside hydrolase</fullName>
    </submittedName>
</protein>
<dbReference type="Pfam" id="PF01156">
    <property type="entry name" value="IU_nuc_hydro"/>
    <property type="match status" value="1"/>
</dbReference>
<dbReference type="RefSeq" id="WP_092451067.1">
    <property type="nucleotide sequence ID" value="NZ_FOJI01000003.1"/>
</dbReference>
<dbReference type="InterPro" id="IPR001910">
    <property type="entry name" value="Inosine/uridine_hydrolase_dom"/>
</dbReference>
<evidence type="ECO:0000313" key="5">
    <source>
        <dbReference type="Proteomes" id="UP000199701"/>
    </source>
</evidence>
<dbReference type="InterPro" id="IPR023186">
    <property type="entry name" value="IUNH"/>
</dbReference>
<evidence type="ECO:0000259" key="3">
    <source>
        <dbReference type="Pfam" id="PF01156"/>
    </source>
</evidence>
<dbReference type="AlphaFoldDB" id="A0A1I0NE50"/>
<dbReference type="Gene3D" id="3.90.245.10">
    <property type="entry name" value="Ribonucleoside hydrolase-like"/>
    <property type="match status" value="1"/>
</dbReference>
<dbReference type="OrthoDB" id="2530052at2"/>
<dbReference type="GO" id="GO:0006152">
    <property type="term" value="P:purine nucleoside catabolic process"/>
    <property type="evidence" value="ECO:0007669"/>
    <property type="project" value="TreeGrafter"/>
</dbReference>
<dbReference type="PANTHER" id="PTHR12304">
    <property type="entry name" value="INOSINE-URIDINE PREFERRING NUCLEOSIDE HYDROLASE"/>
    <property type="match status" value="1"/>
</dbReference>
<accession>A0A1I0NE50</accession>
<dbReference type="STRING" id="99656.SAMN05421659_10324"/>
<evidence type="ECO:0000256" key="2">
    <source>
        <dbReference type="ARBA" id="ARBA00023295"/>
    </source>
</evidence>
<dbReference type="InterPro" id="IPR036452">
    <property type="entry name" value="Ribo_hydro-like"/>
</dbReference>
<keyword evidence="1 4" id="KW-0378">Hydrolase</keyword>
<dbReference type="Proteomes" id="UP000199701">
    <property type="component" value="Unassembled WGS sequence"/>
</dbReference>
<dbReference type="PANTHER" id="PTHR12304:SF4">
    <property type="entry name" value="URIDINE NUCLEOSIDASE"/>
    <property type="match status" value="1"/>
</dbReference>
<reference evidence="4 5" key="1">
    <citation type="submission" date="2016-10" db="EMBL/GenBank/DDBJ databases">
        <authorList>
            <person name="de Groot N.N."/>
        </authorList>
    </citation>
    <scope>NUCLEOTIDE SEQUENCE [LARGE SCALE GENOMIC DNA]</scope>
    <source>
        <strain evidence="4 5">DSM 9179</strain>
    </source>
</reference>
<dbReference type="GO" id="GO:0005829">
    <property type="term" value="C:cytosol"/>
    <property type="evidence" value="ECO:0007669"/>
    <property type="project" value="TreeGrafter"/>
</dbReference>
<proteinExistence type="predicted"/>
<keyword evidence="5" id="KW-1185">Reference proteome</keyword>
<name>A0A1I0NE50_9FIRM</name>
<evidence type="ECO:0000313" key="4">
    <source>
        <dbReference type="EMBL" id="SEV99382.1"/>
    </source>
</evidence>
<keyword evidence="2" id="KW-0326">Glycosidase</keyword>
<dbReference type="GO" id="GO:0008477">
    <property type="term" value="F:purine nucleosidase activity"/>
    <property type="evidence" value="ECO:0007669"/>
    <property type="project" value="TreeGrafter"/>
</dbReference>
<feature type="domain" description="Inosine/uridine-preferring nucleoside hydrolase" evidence="3">
    <location>
        <begin position="17"/>
        <end position="190"/>
    </location>
</feature>
<evidence type="ECO:0000256" key="1">
    <source>
        <dbReference type="ARBA" id="ARBA00022801"/>
    </source>
</evidence>
<sequence>MLKEKPVPFPFEKAIRVIVDTDCNCECDDQFAVAHFLMTPKFDMKGFIAEHYGEEDSEQMSYDEIVKVTELMGLGGEVNILHGAAKAMIDEHTPIDSEGARFIIEEAMKDDPRPLYVCNQGAVTNIASAFLLEPKIADRLTVVWIGGGAYPHGGTEFNMKNDLNAARVVFKSNLRLWQIPANVYSTMAISFMELLTRIYPCGEIGKYLYENTMIKGKIIMGKIRKTVSVIAERAKKENNQDMLQAFLGGDALDMDLALSTESWLLGDSPCAGLLHNPKAGKYHMAEAPCDLFDDGKYDMSKPGSKRIRIYDEVDVRFILDDMCNKFKFYFGD</sequence>
<gene>
    <name evidence="4" type="ORF">SAMN05421659_10324</name>
</gene>
<dbReference type="SUPFAM" id="SSF53590">
    <property type="entry name" value="Nucleoside hydrolase"/>
    <property type="match status" value="1"/>
</dbReference>